<evidence type="ECO:0000256" key="1">
    <source>
        <dbReference type="SAM" id="MobiDB-lite"/>
    </source>
</evidence>
<dbReference type="EMBL" id="BJXV01000003">
    <property type="protein sequence ID" value="GEN27217.1"/>
    <property type="molecule type" value="Genomic_DNA"/>
</dbReference>
<organism evidence="3 4">
    <name type="scientific">Halovibrio variabilis</name>
    <dbReference type="NCBI Taxonomy" id="31910"/>
    <lineage>
        <taxon>Bacteria</taxon>
        <taxon>Pseudomonadati</taxon>
        <taxon>Pseudomonadota</taxon>
        <taxon>Gammaproteobacteria</taxon>
        <taxon>Oceanospirillales</taxon>
        <taxon>Halomonadaceae</taxon>
        <taxon>Halovibrio</taxon>
    </lineage>
</organism>
<gene>
    <name evidence="3" type="ORF">HVA01_08630</name>
</gene>
<evidence type="ECO:0000313" key="4">
    <source>
        <dbReference type="Proteomes" id="UP000321303"/>
    </source>
</evidence>
<comment type="caution">
    <text evidence="3">The sequence shown here is derived from an EMBL/GenBank/DDBJ whole genome shotgun (WGS) entry which is preliminary data.</text>
</comment>
<accession>A0A511UKT9</accession>
<dbReference type="OrthoDB" id="6174536at2"/>
<keyword evidence="4" id="KW-1185">Reference proteome</keyword>
<dbReference type="Proteomes" id="UP000321303">
    <property type="component" value="Unassembled WGS sequence"/>
</dbReference>
<keyword evidence="2" id="KW-0812">Transmembrane</keyword>
<evidence type="ECO:0000313" key="3">
    <source>
        <dbReference type="EMBL" id="GEN27217.1"/>
    </source>
</evidence>
<feature type="compositionally biased region" description="Basic and acidic residues" evidence="1">
    <location>
        <begin position="1"/>
        <end position="23"/>
    </location>
</feature>
<protein>
    <submittedName>
        <fullName evidence="3">Uncharacterized protein</fullName>
    </submittedName>
</protein>
<keyword evidence="2" id="KW-1133">Transmembrane helix</keyword>
<name>A0A511UKT9_9GAMM</name>
<dbReference type="AlphaFoldDB" id="A0A511UKT9"/>
<evidence type="ECO:0000256" key="2">
    <source>
        <dbReference type="SAM" id="Phobius"/>
    </source>
</evidence>
<sequence length="72" mass="7859">MDTRESKTREEEKQHLLDERVPEDFDASQPHLQPEAKQKPPNRLHQVIPLVVVAVGIIVAGLLILGIGGSGG</sequence>
<feature type="region of interest" description="Disordered" evidence="1">
    <location>
        <begin position="1"/>
        <end position="41"/>
    </location>
</feature>
<keyword evidence="2" id="KW-0472">Membrane</keyword>
<dbReference type="RefSeq" id="WP_146873305.1">
    <property type="nucleotide sequence ID" value="NZ_BJXV01000003.1"/>
</dbReference>
<feature type="transmembrane region" description="Helical" evidence="2">
    <location>
        <begin position="47"/>
        <end position="67"/>
    </location>
</feature>
<reference evidence="3 4" key="1">
    <citation type="submission" date="2019-07" db="EMBL/GenBank/DDBJ databases">
        <title>Whole genome shotgun sequence of Halomonas variabilis NBRC 102410.</title>
        <authorList>
            <person name="Hosoyama A."/>
            <person name="Uohara A."/>
            <person name="Ohji S."/>
            <person name="Ichikawa N."/>
        </authorList>
    </citation>
    <scope>NUCLEOTIDE SEQUENCE [LARGE SCALE GENOMIC DNA]</scope>
    <source>
        <strain evidence="3 4">NBRC 102410</strain>
    </source>
</reference>
<proteinExistence type="predicted"/>